<protein>
    <submittedName>
        <fullName evidence="1">Uncharacterized protein</fullName>
    </submittedName>
</protein>
<name>A0A8S9ZVH8_9BILA</name>
<organism evidence="1 2">
    <name type="scientific">Meloidogyne graminicola</name>
    <dbReference type="NCBI Taxonomy" id="189291"/>
    <lineage>
        <taxon>Eukaryota</taxon>
        <taxon>Metazoa</taxon>
        <taxon>Ecdysozoa</taxon>
        <taxon>Nematoda</taxon>
        <taxon>Chromadorea</taxon>
        <taxon>Rhabditida</taxon>
        <taxon>Tylenchina</taxon>
        <taxon>Tylenchomorpha</taxon>
        <taxon>Tylenchoidea</taxon>
        <taxon>Meloidogynidae</taxon>
        <taxon>Meloidogyninae</taxon>
        <taxon>Meloidogyne</taxon>
    </lineage>
</organism>
<dbReference type="EMBL" id="JABEBT010000023">
    <property type="protein sequence ID" value="KAF7637134.1"/>
    <property type="molecule type" value="Genomic_DNA"/>
</dbReference>
<evidence type="ECO:0000313" key="1">
    <source>
        <dbReference type="EMBL" id="KAF7637134.1"/>
    </source>
</evidence>
<evidence type="ECO:0000313" key="2">
    <source>
        <dbReference type="Proteomes" id="UP000605970"/>
    </source>
</evidence>
<comment type="caution">
    <text evidence="1">The sequence shown here is derived from an EMBL/GenBank/DDBJ whole genome shotgun (WGS) entry which is preliminary data.</text>
</comment>
<keyword evidence="2" id="KW-1185">Reference proteome</keyword>
<accession>A0A8S9ZVH8</accession>
<proteinExistence type="predicted"/>
<dbReference type="Proteomes" id="UP000605970">
    <property type="component" value="Unassembled WGS sequence"/>
</dbReference>
<gene>
    <name evidence="1" type="ORF">Mgra_00003522</name>
</gene>
<sequence length="9" mass="1060">MDWCLKPAP</sequence>
<reference evidence="1" key="1">
    <citation type="journal article" date="2020" name="Ecol. Evol.">
        <title>Genome structure and content of the rice root-knot nematode (Meloidogyne graminicola).</title>
        <authorList>
            <person name="Phan N.T."/>
            <person name="Danchin E.G.J."/>
            <person name="Klopp C."/>
            <person name="Perfus-Barbeoch L."/>
            <person name="Kozlowski D.K."/>
            <person name="Koutsovoulos G.D."/>
            <person name="Lopez-Roques C."/>
            <person name="Bouchez O."/>
            <person name="Zahm M."/>
            <person name="Besnard G."/>
            <person name="Bellafiore S."/>
        </authorList>
    </citation>
    <scope>NUCLEOTIDE SEQUENCE</scope>
    <source>
        <strain evidence="1">VN-18</strain>
    </source>
</reference>